<dbReference type="EMBL" id="SJOL01009247">
    <property type="protein sequence ID" value="TGZ58540.1"/>
    <property type="molecule type" value="Genomic_DNA"/>
</dbReference>
<dbReference type="AlphaFoldDB" id="A0A4S2L714"/>
<dbReference type="SUPFAM" id="SSF54495">
    <property type="entry name" value="UBC-like"/>
    <property type="match status" value="1"/>
</dbReference>
<dbReference type="CDD" id="cd24163">
    <property type="entry name" value="RWDD2_C"/>
    <property type="match status" value="1"/>
</dbReference>
<dbReference type="InterPro" id="IPR016135">
    <property type="entry name" value="UBQ-conjugating_enzyme/RWD"/>
</dbReference>
<gene>
    <name evidence="2" type="ORF">CRM22_009576</name>
</gene>
<sequence length="307" mass="34891">MSCSGPRDSEIELLKSMFQPGEELIFEDTEGLDSWMAENQRTIGFVLKLREEVELTVHLPPGYPSGDSTNPVLPSVTIRLLPCSKAFGVNERILSSRFNTWLEEVARTGEPVVCSAIEWIQSELEAQQLGRGQQNSTDPAIEQLSASADPPHLDAGDAEKSIVCLWIVSHHIRSPIKRRLILEWAAELNLTGCCMPGRPGLVIAEGEAHKADEYWSRLRNLQWKHIQLRDREVIGKEGYRCRRFPDGFEELFLAHQSRFQWLNQRGVSSDQFKLVFGIPGRLPQGAEVHKRHLGWLFTSRSEVHKKF</sequence>
<dbReference type="STRING" id="147828.A0A4S2L714"/>
<dbReference type="PROSITE" id="PS50908">
    <property type="entry name" value="RWD"/>
    <property type="match status" value="1"/>
</dbReference>
<dbReference type="PIRSF" id="PIRSF038021">
    <property type="entry name" value="UCP038021_RWDD2"/>
    <property type="match status" value="1"/>
</dbReference>
<dbReference type="PANTHER" id="PTHR15955:SF8">
    <property type="entry name" value="RWD DOMAIN-CONTAINING PROTEIN 2B-RELATED"/>
    <property type="match status" value="1"/>
</dbReference>
<dbReference type="Proteomes" id="UP000308267">
    <property type="component" value="Unassembled WGS sequence"/>
</dbReference>
<dbReference type="InterPro" id="IPR059181">
    <property type="entry name" value="RWDD2A-B_C"/>
</dbReference>
<keyword evidence="3" id="KW-1185">Reference proteome</keyword>
<protein>
    <recommendedName>
        <fullName evidence="1">RWD domain-containing protein</fullName>
    </recommendedName>
</protein>
<dbReference type="InterPro" id="IPR010541">
    <property type="entry name" value="Prp3_C"/>
</dbReference>
<evidence type="ECO:0000313" key="3">
    <source>
        <dbReference type="Proteomes" id="UP000308267"/>
    </source>
</evidence>
<accession>A0A4S2L714</accession>
<reference evidence="2 3" key="1">
    <citation type="journal article" date="2019" name="BMC Genomics">
        <title>New insights from Opisthorchis felineus genome: update on genomics of the epidemiologically important liver flukes.</title>
        <authorList>
            <person name="Ershov N.I."/>
            <person name="Mordvinov V.A."/>
            <person name="Prokhortchouk E.B."/>
            <person name="Pakharukova M.Y."/>
            <person name="Gunbin K.V."/>
            <person name="Ustyantsev K."/>
            <person name="Genaev M.A."/>
            <person name="Blinov A.G."/>
            <person name="Mazur A."/>
            <person name="Boulygina E."/>
            <person name="Tsygankova S."/>
            <person name="Khrameeva E."/>
            <person name="Chekanov N."/>
            <person name="Fan G."/>
            <person name="Xiao A."/>
            <person name="Zhang H."/>
            <person name="Xu X."/>
            <person name="Yang H."/>
            <person name="Solovyev V."/>
            <person name="Lee S.M."/>
            <person name="Liu X."/>
            <person name="Afonnikov D.A."/>
            <person name="Skryabin K.G."/>
        </authorList>
    </citation>
    <scope>NUCLEOTIDE SEQUENCE [LARGE SCALE GENOMIC DNA]</scope>
    <source>
        <strain evidence="2">AK-0245</strain>
        <tissue evidence="2">Whole organism</tissue>
    </source>
</reference>
<dbReference type="Pfam" id="PF06544">
    <property type="entry name" value="Prp3_C"/>
    <property type="match status" value="1"/>
</dbReference>
<dbReference type="Gene3D" id="3.10.110.10">
    <property type="entry name" value="Ubiquitin Conjugating Enzyme"/>
    <property type="match status" value="1"/>
</dbReference>
<dbReference type="InterPro" id="IPR017359">
    <property type="entry name" value="Phi-like"/>
</dbReference>
<organism evidence="2 3">
    <name type="scientific">Opisthorchis felineus</name>
    <dbReference type="NCBI Taxonomy" id="147828"/>
    <lineage>
        <taxon>Eukaryota</taxon>
        <taxon>Metazoa</taxon>
        <taxon>Spiralia</taxon>
        <taxon>Lophotrochozoa</taxon>
        <taxon>Platyhelminthes</taxon>
        <taxon>Trematoda</taxon>
        <taxon>Digenea</taxon>
        <taxon>Opisthorchiida</taxon>
        <taxon>Opisthorchiata</taxon>
        <taxon>Opisthorchiidae</taxon>
        <taxon>Opisthorchis</taxon>
    </lineage>
</organism>
<proteinExistence type="predicted"/>
<dbReference type="PANTHER" id="PTHR15955">
    <property type="entry name" value="RWD DOMAIN CONTAINING PROTEIN 2"/>
    <property type="match status" value="1"/>
</dbReference>
<dbReference type="Pfam" id="PF05773">
    <property type="entry name" value="RWD"/>
    <property type="match status" value="1"/>
</dbReference>
<comment type="caution">
    <text evidence="2">The sequence shown here is derived from an EMBL/GenBank/DDBJ whole genome shotgun (WGS) entry which is preliminary data.</text>
</comment>
<evidence type="ECO:0000313" key="2">
    <source>
        <dbReference type="EMBL" id="TGZ58540.1"/>
    </source>
</evidence>
<feature type="domain" description="RWD" evidence="1">
    <location>
        <begin position="9"/>
        <end position="127"/>
    </location>
</feature>
<evidence type="ECO:0000259" key="1">
    <source>
        <dbReference type="PROSITE" id="PS50908"/>
    </source>
</evidence>
<name>A0A4S2L714_OPIFE</name>
<dbReference type="InterPro" id="IPR006575">
    <property type="entry name" value="RWD_dom"/>
</dbReference>
<dbReference type="OrthoDB" id="432412at2759"/>